<reference evidence="3 4" key="1">
    <citation type="submission" date="2018-06" db="EMBL/GenBank/DDBJ databases">
        <authorList>
            <consortium name="Pathogen Informatics"/>
            <person name="Doyle S."/>
        </authorList>
    </citation>
    <scope>NUCLEOTIDE SEQUENCE [LARGE SCALE GENOMIC DNA]</scope>
    <source>
        <strain evidence="3 4">NCTC7908</strain>
    </source>
</reference>
<feature type="signal peptide" evidence="1">
    <location>
        <begin position="1"/>
        <end position="18"/>
    </location>
</feature>
<sequence>MRRVFSLLCAAVMALSFAACTTQGSSPSTNTASGHKVASAVIPIHRDENSLNPYSYVTGSPGLTALRLVYDALFSVDKDAQVQPHLAKSYEVNGDYTKYTIEVRDNVRWHDGKKLTPEDVAFTFNYAKGSDRARWKNIANRISSMDVDGNHVTFTLADSNPYFVEEILTDMPIIAKHVFEDKKANEVTEHVGTGIYSLTEYVPGQKYVLTANDEFFLGKPAIGTLNIPIITDSAAIHQGLKSGEYLTAFSALAPELAETFEKEKSLKVTSGPGFGNDMIYMNTSVGPFKDVEFRQAISLAIDEDALIERVYLGHADHPTAGFYSPHSPWADTSLKYEFDTAKAEKMLDKLGYKREGDFRTNKDGKPFTIELLSSESALRLAAAQTIAQQLAKIGLDVRVKSMDSDTLDEHVWPGFDVSQEPNYQMTIFGWSGPTQLRASTIVQMGASDPTLGDFNLGKYKNPTFDQRADAYVKSGSKEEKESLVKELEKIYAETIIARPYAYGQLITVHNPTIYDGFVFQKGEGIINVSSFLEK</sequence>
<organism evidence="3 4">
    <name type="scientific">Corynebacterium ulcerans</name>
    <dbReference type="NCBI Taxonomy" id="65058"/>
    <lineage>
        <taxon>Bacteria</taxon>
        <taxon>Bacillati</taxon>
        <taxon>Actinomycetota</taxon>
        <taxon>Actinomycetes</taxon>
        <taxon>Mycobacteriales</taxon>
        <taxon>Corynebacteriaceae</taxon>
        <taxon>Corynebacterium</taxon>
    </lineage>
</organism>
<dbReference type="Gene3D" id="3.40.190.10">
    <property type="entry name" value="Periplasmic binding protein-like II"/>
    <property type="match status" value="1"/>
</dbReference>
<name>A0ABD7MSA4_CORUL</name>
<evidence type="ECO:0000256" key="1">
    <source>
        <dbReference type="SAM" id="SignalP"/>
    </source>
</evidence>
<evidence type="ECO:0000313" key="3">
    <source>
        <dbReference type="EMBL" id="SQG50821.1"/>
    </source>
</evidence>
<dbReference type="EMBL" id="LS483400">
    <property type="protein sequence ID" value="SQG50821.1"/>
    <property type="molecule type" value="Genomic_DNA"/>
</dbReference>
<gene>
    <name evidence="3" type="primary">appA</name>
    <name evidence="3" type="ORF">NCTC7908_00891</name>
</gene>
<dbReference type="PROSITE" id="PS51257">
    <property type="entry name" value="PROKAR_LIPOPROTEIN"/>
    <property type="match status" value="1"/>
</dbReference>
<dbReference type="InterPro" id="IPR000914">
    <property type="entry name" value="SBP_5_dom"/>
</dbReference>
<evidence type="ECO:0000259" key="2">
    <source>
        <dbReference type="Pfam" id="PF00496"/>
    </source>
</evidence>
<evidence type="ECO:0000313" key="4">
    <source>
        <dbReference type="Proteomes" id="UP000248741"/>
    </source>
</evidence>
<feature type="domain" description="Solute-binding protein family 5" evidence="2">
    <location>
        <begin position="81"/>
        <end position="434"/>
    </location>
</feature>
<accession>A0ABD7MSA4</accession>
<feature type="chain" id="PRO_5044880736" evidence="1">
    <location>
        <begin position="19"/>
        <end position="534"/>
    </location>
</feature>
<dbReference type="Gene3D" id="3.10.105.10">
    <property type="entry name" value="Dipeptide-binding Protein, Domain 3"/>
    <property type="match status" value="1"/>
</dbReference>
<dbReference type="PIRSF" id="PIRSF002741">
    <property type="entry name" value="MppA"/>
    <property type="match status" value="1"/>
</dbReference>
<dbReference type="RefSeq" id="WP_111690593.1">
    <property type="nucleotide sequence ID" value="NZ_LS483400.1"/>
</dbReference>
<dbReference type="PANTHER" id="PTHR30290">
    <property type="entry name" value="PERIPLASMIC BINDING COMPONENT OF ABC TRANSPORTER"/>
    <property type="match status" value="1"/>
</dbReference>
<dbReference type="GO" id="GO:0042597">
    <property type="term" value="C:periplasmic space"/>
    <property type="evidence" value="ECO:0007669"/>
    <property type="project" value="UniProtKB-ARBA"/>
</dbReference>
<dbReference type="Pfam" id="PF00496">
    <property type="entry name" value="SBP_bac_5"/>
    <property type="match status" value="1"/>
</dbReference>
<dbReference type="CDD" id="cd00995">
    <property type="entry name" value="PBP2_NikA_DppA_OppA_like"/>
    <property type="match status" value="1"/>
</dbReference>
<dbReference type="AlphaFoldDB" id="A0ABD7MSA4"/>
<protein>
    <submittedName>
        <fullName evidence="3">ABC transporter substrate-binding protein</fullName>
    </submittedName>
</protein>
<dbReference type="SUPFAM" id="SSF53850">
    <property type="entry name" value="Periplasmic binding protein-like II"/>
    <property type="match status" value="1"/>
</dbReference>
<keyword evidence="1" id="KW-0732">Signal</keyword>
<dbReference type="Proteomes" id="UP000248741">
    <property type="component" value="Chromosome 1"/>
</dbReference>
<dbReference type="InterPro" id="IPR039424">
    <property type="entry name" value="SBP_5"/>
</dbReference>
<dbReference type="InterPro" id="IPR030678">
    <property type="entry name" value="Peptide/Ni-bd"/>
</dbReference>
<proteinExistence type="predicted"/>